<dbReference type="AlphaFoldDB" id="A0A0B2NZS2"/>
<gene>
    <name evidence="1" type="ORF">glysoja_046764</name>
</gene>
<organism evidence="1">
    <name type="scientific">Glycine soja</name>
    <name type="common">Wild soybean</name>
    <dbReference type="NCBI Taxonomy" id="3848"/>
    <lineage>
        <taxon>Eukaryota</taxon>
        <taxon>Viridiplantae</taxon>
        <taxon>Streptophyta</taxon>
        <taxon>Embryophyta</taxon>
        <taxon>Tracheophyta</taxon>
        <taxon>Spermatophyta</taxon>
        <taxon>Magnoliopsida</taxon>
        <taxon>eudicotyledons</taxon>
        <taxon>Gunneridae</taxon>
        <taxon>Pentapetalae</taxon>
        <taxon>rosids</taxon>
        <taxon>fabids</taxon>
        <taxon>Fabales</taxon>
        <taxon>Fabaceae</taxon>
        <taxon>Papilionoideae</taxon>
        <taxon>50 kb inversion clade</taxon>
        <taxon>NPAAA clade</taxon>
        <taxon>indigoferoid/millettioid clade</taxon>
        <taxon>Phaseoleae</taxon>
        <taxon>Glycine</taxon>
        <taxon>Glycine subgen. Soja</taxon>
    </lineage>
</organism>
<name>A0A0B2NZS2_GLYSO</name>
<evidence type="ECO:0000313" key="1">
    <source>
        <dbReference type="EMBL" id="KHN02575.1"/>
    </source>
</evidence>
<dbReference type="PANTHER" id="PTHR47481:SF10">
    <property type="entry name" value="COPIA-LIKE POLYPROTEIN_RETROTRANSPOSON"/>
    <property type="match status" value="1"/>
</dbReference>
<dbReference type="EMBL" id="KN670247">
    <property type="protein sequence ID" value="KHN02575.1"/>
    <property type="molecule type" value="Genomic_DNA"/>
</dbReference>
<reference evidence="1" key="1">
    <citation type="submission" date="2014-07" db="EMBL/GenBank/DDBJ databases">
        <title>Identification of a novel salt tolerance gene in wild soybean by whole-genome sequencing.</title>
        <authorList>
            <person name="Lam H.-M."/>
            <person name="Qi X."/>
            <person name="Li M.-W."/>
            <person name="Liu X."/>
            <person name="Xie M."/>
            <person name="Ni M."/>
            <person name="Xu X."/>
        </authorList>
    </citation>
    <scope>NUCLEOTIDE SEQUENCE [LARGE SCALE GENOMIC DNA]</scope>
    <source>
        <tissue evidence="1">Root</tissue>
    </source>
</reference>
<proteinExistence type="predicted"/>
<dbReference type="Pfam" id="PF14223">
    <property type="entry name" value="Retrotran_gag_2"/>
    <property type="match status" value="1"/>
</dbReference>
<evidence type="ECO:0008006" key="2">
    <source>
        <dbReference type="Google" id="ProtNLM"/>
    </source>
</evidence>
<accession>A0A0B2NZS2</accession>
<dbReference type="PANTHER" id="PTHR47481">
    <property type="match status" value="1"/>
</dbReference>
<sequence>WAEFFKINARSHKVLHHIISPANGKEKVHAFEDEKELWSTLDATVLSWLYATISNDLLHTIIEPDAPAMDAWNRLRDIFQDNRHSRVVTLEAEFSNTKMENFPNASAYCQHLKSHVNQLKNVGAPVSESRLVIQLVSGLTSAYRGVGTLIRQSAHLPPFYLVRSMLTLEEA</sequence>
<feature type="non-terminal residue" evidence="1">
    <location>
        <position position="171"/>
    </location>
</feature>
<protein>
    <recommendedName>
        <fullName evidence="2">Retrovirus-related Pol polyprotein from transposon TNT 1-94</fullName>
    </recommendedName>
</protein>
<dbReference type="Proteomes" id="UP000053555">
    <property type="component" value="Unassembled WGS sequence"/>
</dbReference>
<feature type="non-terminal residue" evidence="1">
    <location>
        <position position="1"/>
    </location>
</feature>